<accession>A0A9P9Y3N5</accession>
<dbReference type="GeneID" id="75828703"/>
<evidence type="ECO:0000313" key="4">
    <source>
        <dbReference type="Proteomes" id="UP001055219"/>
    </source>
</evidence>
<feature type="region of interest" description="Disordered" evidence="1">
    <location>
        <begin position="1"/>
        <end position="177"/>
    </location>
</feature>
<dbReference type="PANTHER" id="PTHR38700">
    <property type="entry name" value="YALI0E22418P"/>
    <property type="match status" value="1"/>
</dbReference>
<protein>
    <recommendedName>
        <fullName evidence="2">PH domain-containing protein</fullName>
    </recommendedName>
</protein>
<feature type="region of interest" description="Disordered" evidence="1">
    <location>
        <begin position="541"/>
        <end position="577"/>
    </location>
</feature>
<dbReference type="SUPFAM" id="SSF50729">
    <property type="entry name" value="PH domain-like"/>
    <property type="match status" value="1"/>
</dbReference>
<evidence type="ECO:0000259" key="2">
    <source>
        <dbReference type="Pfam" id="PF00169"/>
    </source>
</evidence>
<feature type="region of interest" description="Disordered" evidence="1">
    <location>
        <begin position="685"/>
        <end position="811"/>
    </location>
</feature>
<feature type="compositionally biased region" description="Basic and acidic residues" evidence="1">
    <location>
        <begin position="39"/>
        <end position="55"/>
    </location>
</feature>
<dbReference type="SUPFAM" id="SSF54236">
    <property type="entry name" value="Ubiquitin-like"/>
    <property type="match status" value="1"/>
</dbReference>
<feature type="compositionally biased region" description="Basic and acidic residues" evidence="1">
    <location>
        <begin position="743"/>
        <end position="766"/>
    </location>
</feature>
<organism evidence="3 4">
    <name type="scientific">Emericellopsis cladophorae</name>
    <dbReference type="NCBI Taxonomy" id="2686198"/>
    <lineage>
        <taxon>Eukaryota</taxon>
        <taxon>Fungi</taxon>
        <taxon>Dikarya</taxon>
        <taxon>Ascomycota</taxon>
        <taxon>Pezizomycotina</taxon>
        <taxon>Sordariomycetes</taxon>
        <taxon>Hypocreomycetidae</taxon>
        <taxon>Hypocreales</taxon>
        <taxon>Bionectriaceae</taxon>
        <taxon>Emericellopsis</taxon>
    </lineage>
</organism>
<proteinExistence type="predicted"/>
<dbReference type="InterPro" id="IPR001849">
    <property type="entry name" value="PH_domain"/>
</dbReference>
<feature type="region of interest" description="Disordered" evidence="1">
    <location>
        <begin position="606"/>
        <end position="653"/>
    </location>
</feature>
<reference evidence="3" key="2">
    <citation type="submission" date="2022-07" db="EMBL/GenBank/DDBJ databases">
        <authorList>
            <person name="Goncalves M.F.M."/>
            <person name="Hilario S."/>
            <person name="Van De Peer Y."/>
            <person name="Esteves A.C."/>
            <person name="Alves A."/>
        </authorList>
    </citation>
    <scope>NUCLEOTIDE SEQUENCE</scope>
    <source>
        <strain evidence="3">MUM 19.33</strain>
    </source>
</reference>
<evidence type="ECO:0000256" key="1">
    <source>
        <dbReference type="SAM" id="MobiDB-lite"/>
    </source>
</evidence>
<evidence type="ECO:0000313" key="3">
    <source>
        <dbReference type="EMBL" id="KAI6783028.1"/>
    </source>
</evidence>
<dbReference type="EMBL" id="JAGIXG020000010">
    <property type="protein sequence ID" value="KAI6783028.1"/>
    <property type="molecule type" value="Genomic_DNA"/>
</dbReference>
<dbReference type="PANTHER" id="PTHR38700:SF1">
    <property type="entry name" value="PH DOMAIN-CONTAINING PROTEIN"/>
    <property type="match status" value="1"/>
</dbReference>
<sequence length="830" mass="92159">MAPPPPPKSENRLKWKPQRQRAPYHHSRTKSQASSPSPTERRARQFEVFHDDEGPARTQQPSPTRRRSRSIAAGTLGAQAQAHNAAKRQWRLAVRNGEEEEEDQDADARRGRSSTATPKSALKPSSRHLNQSLPVTPSSRPFKTVPLTNPPSGNKENFGVVLPTCTAPGPGPGPGDDNAEAARLADEVARLEAETDRILAEQKKRDLARLQAQLALIPTPPHKPKPKHLILDKLPFLLPKSARSNGTSQPTTPQSAPAKTLAFVWNPTPIGSRDQTTSPQSMYSIEQGGGGIVPQTDAPASAINGGERRVTVRYLTSTINLPVNTDTTPVDVAYSTANFVTHNLTPTACVIIECYEVLGFERRLRQYERIRDVMNSWDRDQQNTLLVTTVDETARSDADLKLATVPRISDPPTGFTFRLYHSARPGRWNKRWVTLMDSGQIYASKKPDAKPTDKDSAALCHLSDFDIYTPRETQMRRHLRPPKKFCYAIKSQQKTHLFPNGENFVHFFSADDEQLAHRFYELIHGWRSWYLVNKKIDFEVKEQPSSPPVRRSGITRTKSGSVSKAAPSHKTAMGGEPAYTIGEFKPLLDMSEFDKPLEQFGKRQSELVKSPQKPTPPQSATSNKAHSQLPSNTGLVSPQAEDEFSSGGLLGESYDKRKAREAVVTEPQKTDSPFIEGTLLNRPATASATAVQKPDQGSWFPSAQEHSARNRPHPKPSHSQSAHKGSQPAPRHRTRRQASGRQSADRIRHGWRDEQSSHACAQRDKGTSTPWTRPAAQQIPESVDCVEPGRWASHAAEQSSSSSAGATSFGKATRRARPCRVFFYHFFFFA</sequence>
<feature type="compositionally biased region" description="Polar residues" evidence="1">
    <location>
        <begin position="127"/>
        <end position="155"/>
    </location>
</feature>
<dbReference type="InterPro" id="IPR011993">
    <property type="entry name" value="PH-like_dom_sf"/>
</dbReference>
<comment type="caution">
    <text evidence="3">The sequence shown here is derived from an EMBL/GenBank/DDBJ whole genome shotgun (WGS) entry which is preliminary data.</text>
</comment>
<feature type="domain" description="PH" evidence="2">
    <location>
        <begin position="424"/>
        <end position="523"/>
    </location>
</feature>
<feature type="compositionally biased region" description="Polar residues" evidence="1">
    <location>
        <begin position="618"/>
        <end position="636"/>
    </location>
</feature>
<dbReference type="Proteomes" id="UP001055219">
    <property type="component" value="Unassembled WGS sequence"/>
</dbReference>
<dbReference type="AlphaFoldDB" id="A0A9P9Y3N5"/>
<gene>
    <name evidence="3" type="ORF">J7T54_002190</name>
</gene>
<dbReference type="RefSeq" id="XP_051363884.1">
    <property type="nucleotide sequence ID" value="XM_051504801.1"/>
</dbReference>
<name>A0A9P9Y3N5_9HYPO</name>
<dbReference type="InterPro" id="IPR029071">
    <property type="entry name" value="Ubiquitin-like_domsf"/>
</dbReference>
<dbReference type="Gene3D" id="2.30.29.30">
    <property type="entry name" value="Pleckstrin-homology domain (PH domain)/Phosphotyrosine-binding domain (PTB)"/>
    <property type="match status" value="1"/>
</dbReference>
<keyword evidence="4" id="KW-1185">Reference proteome</keyword>
<feature type="compositionally biased region" description="Basic residues" evidence="1">
    <location>
        <begin position="14"/>
        <end position="29"/>
    </location>
</feature>
<reference evidence="3" key="1">
    <citation type="journal article" date="2021" name="J Fungi (Basel)">
        <title>Genomic and Metabolomic Analyses of the Marine Fungus Emericellopsis cladophorae: Insights into Saltwater Adaptability Mechanisms and Its Biosynthetic Potential.</title>
        <authorList>
            <person name="Goncalves M.F.M."/>
            <person name="Hilario S."/>
            <person name="Van de Peer Y."/>
            <person name="Esteves A.C."/>
            <person name="Alves A."/>
        </authorList>
    </citation>
    <scope>NUCLEOTIDE SEQUENCE</scope>
    <source>
        <strain evidence="3">MUM 19.33</strain>
    </source>
</reference>
<dbReference type="OrthoDB" id="43122at2759"/>
<dbReference type="Pfam" id="PF00169">
    <property type="entry name" value="PH"/>
    <property type="match status" value="1"/>
</dbReference>
<feature type="compositionally biased region" description="Low complexity" evidence="1">
    <location>
        <begin position="792"/>
        <end position="808"/>
    </location>
</feature>